<keyword evidence="5" id="KW-0653">Protein transport</keyword>
<keyword evidence="7 8" id="KW-0472">Membrane</keyword>
<dbReference type="Gene3D" id="1.20.1250.20">
    <property type="entry name" value="MFS general substrate transporter like domains"/>
    <property type="match status" value="1"/>
</dbReference>
<name>A0A8C5WTF2_LATLA</name>
<evidence type="ECO:0000256" key="1">
    <source>
        <dbReference type="ARBA" id="ARBA00004141"/>
    </source>
</evidence>
<keyword evidence="5" id="KW-0571">Peptide transport</keyword>
<evidence type="ECO:0000256" key="8">
    <source>
        <dbReference type="SAM" id="Phobius"/>
    </source>
</evidence>
<reference evidence="9" key="1">
    <citation type="submission" date="2025-08" db="UniProtKB">
        <authorList>
            <consortium name="Ensembl"/>
        </authorList>
    </citation>
    <scope>IDENTIFICATION</scope>
</reference>
<dbReference type="GO" id="GO:0015293">
    <property type="term" value="F:symporter activity"/>
    <property type="evidence" value="ECO:0007669"/>
    <property type="project" value="UniProtKB-KW"/>
</dbReference>
<dbReference type="Ensembl" id="ENSLLTT00000012122.1">
    <property type="protein sequence ID" value="ENSLLTP00000011662.1"/>
    <property type="gene ID" value="ENSLLTG00000008948.1"/>
</dbReference>
<proteinExistence type="inferred from homology"/>
<reference evidence="9" key="2">
    <citation type="submission" date="2025-09" db="UniProtKB">
        <authorList>
            <consortium name="Ensembl"/>
        </authorList>
    </citation>
    <scope>IDENTIFICATION</scope>
</reference>
<evidence type="ECO:0000313" key="9">
    <source>
        <dbReference type="Ensembl" id="ENSLLTP00000011662.1"/>
    </source>
</evidence>
<keyword evidence="3 8" id="KW-0812">Transmembrane</keyword>
<feature type="transmembrane region" description="Helical" evidence="8">
    <location>
        <begin position="12"/>
        <end position="30"/>
    </location>
</feature>
<protein>
    <submittedName>
        <fullName evidence="9">Solute carrier family 15 member 5</fullName>
    </submittedName>
</protein>
<feature type="transmembrane region" description="Helical" evidence="8">
    <location>
        <begin position="254"/>
        <end position="273"/>
    </location>
</feature>
<feature type="transmembrane region" description="Helical" evidence="8">
    <location>
        <begin position="280"/>
        <end position="300"/>
    </location>
</feature>
<evidence type="ECO:0000256" key="6">
    <source>
        <dbReference type="ARBA" id="ARBA00022989"/>
    </source>
</evidence>
<evidence type="ECO:0000256" key="3">
    <source>
        <dbReference type="ARBA" id="ARBA00022692"/>
    </source>
</evidence>
<feature type="transmembrane region" description="Helical" evidence="8">
    <location>
        <begin position="195"/>
        <end position="220"/>
    </location>
</feature>
<accession>A0A8C5WTF2</accession>
<evidence type="ECO:0000256" key="7">
    <source>
        <dbReference type="ARBA" id="ARBA00023136"/>
    </source>
</evidence>
<dbReference type="GO" id="GO:0015833">
    <property type="term" value="P:peptide transport"/>
    <property type="evidence" value="ECO:0007669"/>
    <property type="project" value="UniProtKB-KW"/>
</dbReference>
<comment type="subcellular location">
    <subcellularLocation>
        <location evidence="1">Membrane</location>
        <topology evidence="1">Multi-pass membrane protein</topology>
    </subcellularLocation>
</comment>
<evidence type="ECO:0000256" key="2">
    <source>
        <dbReference type="ARBA" id="ARBA00005982"/>
    </source>
</evidence>
<feature type="transmembrane region" description="Helical" evidence="8">
    <location>
        <begin position="158"/>
        <end position="180"/>
    </location>
</feature>
<dbReference type="GO" id="GO:0016020">
    <property type="term" value="C:membrane"/>
    <property type="evidence" value="ECO:0007669"/>
    <property type="project" value="UniProtKB-SubCell"/>
</dbReference>
<keyword evidence="6 8" id="KW-1133">Transmembrane helix</keyword>
<dbReference type="InterPro" id="IPR036259">
    <property type="entry name" value="MFS_trans_sf"/>
</dbReference>
<evidence type="ECO:0000313" key="10">
    <source>
        <dbReference type="Proteomes" id="UP000694406"/>
    </source>
</evidence>
<organism evidence="9 10">
    <name type="scientific">Laticauda laticaudata</name>
    <name type="common">Blue-ringed sea krait</name>
    <name type="synonym">Blue-lipped sea krait</name>
    <dbReference type="NCBI Taxonomy" id="8630"/>
    <lineage>
        <taxon>Eukaryota</taxon>
        <taxon>Metazoa</taxon>
        <taxon>Chordata</taxon>
        <taxon>Craniata</taxon>
        <taxon>Vertebrata</taxon>
        <taxon>Euteleostomi</taxon>
        <taxon>Lepidosauria</taxon>
        <taxon>Squamata</taxon>
        <taxon>Bifurcata</taxon>
        <taxon>Unidentata</taxon>
        <taxon>Episquamata</taxon>
        <taxon>Toxicofera</taxon>
        <taxon>Serpentes</taxon>
        <taxon>Colubroidea</taxon>
        <taxon>Elapidae</taxon>
        <taxon>Laticaudinae</taxon>
        <taxon>Laticauda</taxon>
    </lineage>
</organism>
<dbReference type="GeneTree" id="ENSGT00940000158916"/>
<feature type="transmembrane region" description="Helical" evidence="8">
    <location>
        <begin position="36"/>
        <end position="55"/>
    </location>
</feature>
<dbReference type="PANTHER" id="PTHR11654">
    <property type="entry name" value="OLIGOPEPTIDE TRANSPORTER-RELATED"/>
    <property type="match status" value="1"/>
</dbReference>
<evidence type="ECO:0000256" key="4">
    <source>
        <dbReference type="ARBA" id="ARBA00022847"/>
    </source>
</evidence>
<feature type="transmembrane region" description="Helical" evidence="8">
    <location>
        <begin position="67"/>
        <end position="91"/>
    </location>
</feature>
<feature type="transmembrane region" description="Helical" evidence="8">
    <location>
        <begin position="320"/>
        <end position="339"/>
    </location>
</feature>
<gene>
    <name evidence="9" type="primary">SLC15A5</name>
</gene>
<dbReference type="InterPro" id="IPR000109">
    <property type="entry name" value="POT_fam"/>
</dbReference>
<dbReference type="Proteomes" id="UP000694406">
    <property type="component" value="Unplaced"/>
</dbReference>
<keyword evidence="10" id="KW-1185">Reference proteome</keyword>
<keyword evidence="4" id="KW-0813">Transport</keyword>
<evidence type="ECO:0000256" key="5">
    <source>
        <dbReference type="ARBA" id="ARBA00022856"/>
    </source>
</evidence>
<dbReference type="AlphaFoldDB" id="A0A8C5WTF2"/>
<sequence length="341" mass="37996">MIVAISPYRFHWLVNLSSAIVFISISYIQQSVAQNLGFLIPFVSILMGLITIHMARSEMIYQPPKGNCLLTVCGIIINALKVCCVQCRYFSGNVANWLDHAKENYGGHYTETQVENTKLLIRLFPLFAFQILYRSCVMQIPSGYNIQTMNSNLNLNGFLLPIAAMNVISILPFLILAPLLECVNACLLNAKTSGWYSMICIVVGNTSATLSMVVAGCLELRRKHFPLVEQMLSGKALLVSSMPCLHLAPQYLLLGIAETLVTPTCVFITFRFLPGQIRGVAMQILAFFNGTGCIMGAFLIQTTYIGSQGKWENIQNLERYFSVLFLIFHLLSLYLLLLLPG</sequence>
<dbReference type="Pfam" id="PF00854">
    <property type="entry name" value="PTR2"/>
    <property type="match status" value="1"/>
</dbReference>
<comment type="similarity">
    <text evidence="2">Belongs to the major facilitator superfamily. Proton-dependent oligopeptide transporter (POT/PTR) (TC 2.A.17) family.</text>
</comment>
<keyword evidence="4" id="KW-0769">Symport</keyword>